<keyword evidence="3" id="KW-0238">DNA-binding</keyword>
<evidence type="ECO:0000256" key="3">
    <source>
        <dbReference type="ARBA" id="ARBA00023125"/>
    </source>
</evidence>
<feature type="domain" description="Type I restriction modification DNA specificity" evidence="5">
    <location>
        <begin position="14"/>
        <end position="205"/>
    </location>
</feature>
<dbReference type="STRING" id="332977.SAMN05421740_112147"/>
<dbReference type="EMBL" id="FNZR01000012">
    <property type="protein sequence ID" value="SEL89347.1"/>
    <property type="molecule type" value="Genomic_DNA"/>
</dbReference>
<reference evidence="7" key="1">
    <citation type="submission" date="2016-10" db="EMBL/GenBank/DDBJ databases">
        <authorList>
            <person name="Varghese N."/>
            <person name="Submissions S."/>
        </authorList>
    </citation>
    <scope>NUCLEOTIDE SEQUENCE [LARGE SCALE GENOMIC DNA]</scope>
    <source>
        <strain evidence="7">Jip14</strain>
    </source>
</reference>
<dbReference type="PANTHER" id="PTHR30408:SF12">
    <property type="entry name" value="TYPE I RESTRICTION ENZYME MJAVIII SPECIFICITY SUBUNIT"/>
    <property type="match status" value="1"/>
</dbReference>
<dbReference type="PANTHER" id="PTHR30408">
    <property type="entry name" value="TYPE-1 RESTRICTION ENZYME ECOKI SPECIFICITY PROTEIN"/>
    <property type="match status" value="1"/>
</dbReference>
<dbReference type="GO" id="GO:0009307">
    <property type="term" value="P:DNA restriction-modification system"/>
    <property type="evidence" value="ECO:0007669"/>
    <property type="project" value="UniProtKB-KW"/>
</dbReference>
<keyword evidence="2" id="KW-0680">Restriction system</keyword>
<evidence type="ECO:0000313" key="6">
    <source>
        <dbReference type="EMBL" id="SEL89347.1"/>
    </source>
</evidence>
<dbReference type="AlphaFoldDB" id="A0A1H7TZE9"/>
<dbReference type="Gene3D" id="3.90.220.20">
    <property type="entry name" value="DNA methylase specificity domains"/>
    <property type="match status" value="1"/>
</dbReference>
<dbReference type="RefSeq" id="WP_177181262.1">
    <property type="nucleotide sequence ID" value="NZ_FNZR01000012.1"/>
</dbReference>
<evidence type="ECO:0000256" key="1">
    <source>
        <dbReference type="ARBA" id="ARBA00010923"/>
    </source>
</evidence>
<evidence type="ECO:0000256" key="4">
    <source>
        <dbReference type="SAM" id="Coils"/>
    </source>
</evidence>
<accession>A0A1H7TZE9</accession>
<proteinExistence type="inferred from homology"/>
<dbReference type="SUPFAM" id="SSF116734">
    <property type="entry name" value="DNA methylase specificity domain"/>
    <property type="match status" value="1"/>
</dbReference>
<evidence type="ECO:0000313" key="7">
    <source>
        <dbReference type="Proteomes" id="UP000198916"/>
    </source>
</evidence>
<sequence length="216" mass="24540">MRFNGCGGNSFPRWEEKKIGKLFSFKITNSLSREKLNYQHGAVKNIHYGDIHTKFQTLFDIEKENVPYIDLDVNIDRINEENYCEVGDMVLADASEDLNDVGKSIEIVNLNKEKLVAGLHTILARPINKTFSIGFCGYLFKSDKVRTQIQKESQGSKVLSISTGRLSNISLTIPCIEEQTRIVGLFSSLDSKIEIETQLLKKLENQKTFLSQNLFV</sequence>
<organism evidence="6 7">
    <name type="scientific">Parapedobacter koreensis</name>
    <dbReference type="NCBI Taxonomy" id="332977"/>
    <lineage>
        <taxon>Bacteria</taxon>
        <taxon>Pseudomonadati</taxon>
        <taxon>Bacteroidota</taxon>
        <taxon>Sphingobacteriia</taxon>
        <taxon>Sphingobacteriales</taxon>
        <taxon>Sphingobacteriaceae</taxon>
        <taxon>Parapedobacter</taxon>
    </lineage>
</organism>
<evidence type="ECO:0000256" key="2">
    <source>
        <dbReference type="ARBA" id="ARBA00022747"/>
    </source>
</evidence>
<dbReference type="InterPro" id="IPR000055">
    <property type="entry name" value="Restrct_endonuc_typeI_TRD"/>
</dbReference>
<comment type="similarity">
    <text evidence="1">Belongs to the type-I restriction system S methylase family.</text>
</comment>
<keyword evidence="7" id="KW-1185">Reference proteome</keyword>
<gene>
    <name evidence="6" type="ORF">SAMN05421740_112147</name>
</gene>
<name>A0A1H7TZE9_9SPHI</name>
<dbReference type="InterPro" id="IPR044946">
    <property type="entry name" value="Restrct_endonuc_typeI_TRD_sf"/>
</dbReference>
<keyword evidence="4" id="KW-0175">Coiled coil</keyword>
<dbReference type="InterPro" id="IPR052021">
    <property type="entry name" value="Type-I_RS_S_subunit"/>
</dbReference>
<dbReference type="Proteomes" id="UP000198916">
    <property type="component" value="Unassembled WGS sequence"/>
</dbReference>
<dbReference type="GO" id="GO:0003677">
    <property type="term" value="F:DNA binding"/>
    <property type="evidence" value="ECO:0007669"/>
    <property type="project" value="UniProtKB-KW"/>
</dbReference>
<feature type="coiled-coil region" evidence="4">
    <location>
        <begin position="186"/>
        <end position="213"/>
    </location>
</feature>
<protein>
    <submittedName>
        <fullName evidence="6">Type I restriction enzyme, S subunit</fullName>
    </submittedName>
</protein>
<dbReference type="Pfam" id="PF01420">
    <property type="entry name" value="Methylase_S"/>
    <property type="match status" value="1"/>
</dbReference>
<dbReference type="Gene3D" id="1.10.287.1120">
    <property type="entry name" value="Bipartite methylase S protein"/>
    <property type="match status" value="1"/>
</dbReference>
<evidence type="ECO:0000259" key="5">
    <source>
        <dbReference type="Pfam" id="PF01420"/>
    </source>
</evidence>